<dbReference type="GeneID" id="85361747"/>
<dbReference type="AlphaFoldDB" id="A0AA39MRZ8"/>
<evidence type="ECO:0000313" key="1">
    <source>
        <dbReference type="EMBL" id="KAK0444931.1"/>
    </source>
</evidence>
<accession>A0AA39MRZ8</accession>
<comment type="caution">
    <text evidence="1">The sequence shown here is derived from an EMBL/GenBank/DDBJ whole genome shotgun (WGS) entry which is preliminary data.</text>
</comment>
<reference evidence="1" key="1">
    <citation type="submission" date="2023-06" db="EMBL/GenBank/DDBJ databases">
        <authorList>
            <consortium name="Lawrence Berkeley National Laboratory"/>
            <person name="Ahrendt S."/>
            <person name="Sahu N."/>
            <person name="Indic B."/>
            <person name="Wong-Bajracharya J."/>
            <person name="Merenyi Z."/>
            <person name="Ke H.-M."/>
            <person name="Monk M."/>
            <person name="Kocsube S."/>
            <person name="Drula E."/>
            <person name="Lipzen A."/>
            <person name="Balint B."/>
            <person name="Henrissat B."/>
            <person name="Andreopoulos B."/>
            <person name="Martin F.M."/>
            <person name="Harder C.B."/>
            <person name="Rigling D."/>
            <person name="Ford K.L."/>
            <person name="Foster G.D."/>
            <person name="Pangilinan J."/>
            <person name="Papanicolaou A."/>
            <person name="Barry K."/>
            <person name="LaButti K."/>
            <person name="Viragh M."/>
            <person name="Koriabine M."/>
            <person name="Yan M."/>
            <person name="Riley R."/>
            <person name="Champramary S."/>
            <person name="Plett K.L."/>
            <person name="Tsai I.J."/>
            <person name="Slot J."/>
            <person name="Sipos G."/>
            <person name="Plett J."/>
            <person name="Nagy L.G."/>
            <person name="Grigoriev I.V."/>
        </authorList>
    </citation>
    <scope>NUCLEOTIDE SEQUENCE</scope>
    <source>
        <strain evidence="1">CCBAS 213</strain>
    </source>
</reference>
<dbReference type="EMBL" id="JAUEPS010000052">
    <property type="protein sequence ID" value="KAK0444931.1"/>
    <property type="molecule type" value="Genomic_DNA"/>
</dbReference>
<gene>
    <name evidence="1" type="ORF">EV420DRAFT_1648653</name>
</gene>
<dbReference type="Proteomes" id="UP001175211">
    <property type="component" value="Unassembled WGS sequence"/>
</dbReference>
<keyword evidence="2" id="KW-1185">Reference proteome</keyword>
<name>A0AA39MRZ8_ARMTA</name>
<evidence type="ECO:0000313" key="2">
    <source>
        <dbReference type="Proteomes" id="UP001175211"/>
    </source>
</evidence>
<organism evidence="1 2">
    <name type="scientific">Armillaria tabescens</name>
    <name type="common">Ringless honey mushroom</name>
    <name type="synonym">Agaricus tabescens</name>
    <dbReference type="NCBI Taxonomy" id="1929756"/>
    <lineage>
        <taxon>Eukaryota</taxon>
        <taxon>Fungi</taxon>
        <taxon>Dikarya</taxon>
        <taxon>Basidiomycota</taxon>
        <taxon>Agaricomycotina</taxon>
        <taxon>Agaricomycetes</taxon>
        <taxon>Agaricomycetidae</taxon>
        <taxon>Agaricales</taxon>
        <taxon>Marasmiineae</taxon>
        <taxon>Physalacriaceae</taxon>
        <taxon>Desarmillaria</taxon>
    </lineage>
</organism>
<protein>
    <submittedName>
        <fullName evidence="1">Uncharacterized protein</fullName>
    </submittedName>
</protein>
<dbReference type="RefSeq" id="XP_060325278.1">
    <property type="nucleotide sequence ID" value="XM_060478199.1"/>
</dbReference>
<proteinExistence type="predicted"/>
<sequence length="230" mass="26106">MLIRILALDPFDGKIGINFIIITLNFSITCKPLLGNREVYMQENFHYGHDDPLQWPQAYIKQFPCLACICWVSPALLNDPFYPLYRGLTKYDFVESDPNSIVKGVGHLHHSMFLKIQTTCQVVIKSMNSIDASEPVACSLHGHLSAIEMLLAQLHALLTSFLHVHLTFAETQHVTLELWAFVDYMTMFKPLIDSPESNMPTMPVNSSLLGAFVYDAMVLQRFFKAGIPVW</sequence>